<dbReference type="FunFam" id="3.30.1330.40:FF:000001">
    <property type="entry name" value="L-PSP family endoribonuclease"/>
    <property type="match status" value="1"/>
</dbReference>
<dbReference type="AlphaFoldDB" id="A0A418XGU7"/>
<dbReference type="Pfam" id="PF01042">
    <property type="entry name" value="Ribonuc_L-PSP"/>
    <property type="match status" value="1"/>
</dbReference>
<proteinExistence type="inferred from homology"/>
<evidence type="ECO:0000313" key="3">
    <source>
        <dbReference type="Proteomes" id="UP000284006"/>
    </source>
</evidence>
<dbReference type="Proteomes" id="UP000284006">
    <property type="component" value="Unassembled WGS sequence"/>
</dbReference>
<dbReference type="CDD" id="cd00448">
    <property type="entry name" value="YjgF_YER057c_UK114_family"/>
    <property type="match status" value="1"/>
</dbReference>
<dbReference type="PANTHER" id="PTHR11803:SF58">
    <property type="entry name" value="PROTEIN HMF1-RELATED"/>
    <property type="match status" value="1"/>
</dbReference>
<dbReference type="SUPFAM" id="SSF55298">
    <property type="entry name" value="YjgF-like"/>
    <property type="match status" value="1"/>
</dbReference>
<dbReference type="OrthoDB" id="9809792at2"/>
<name>A0A418XGU7_9BURK</name>
<dbReference type="PANTHER" id="PTHR11803">
    <property type="entry name" value="2-IMINOBUTANOATE/2-IMINOPROPANOATE DEAMINASE RIDA"/>
    <property type="match status" value="1"/>
</dbReference>
<dbReference type="InterPro" id="IPR006175">
    <property type="entry name" value="YjgF/YER057c/UK114"/>
</dbReference>
<organism evidence="2 3">
    <name type="scientific">Massilia cavernae</name>
    <dbReference type="NCBI Taxonomy" id="2320864"/>
    <lineage>
        <taxon>Bacteria</taxon>
        <taxon>Pseudomonadati</taxon>
        <taxon>Pseudomonadota</taxon>
        <taxon>Betaproteobacteria</taxon>
        <taxon>Burkholderiales</taxon>
        <taxon>Oxalobacteraceae</taxon>
        <taxon>Telluria group</taxon>
        <taxon>Massilia</taxon>
    </lineage>
</organism>
<dbReference type="GO" id="GO:0005829">
    <property type="term" value="C:cytosol"/>
    <property type="evidence" value="ECO:0007669"/>
    <property type="project" value="TreeGrafter"/>
</dbReference>
<comment type="similarity">
    <text evidence="1">Belongs to the RutC family.</text>
</comment>
<dbReference type="EMBL" id="QYUP01000143">
    <property type="protein sequence ID" value="RJG11671.1"/>
    <property type="molecule type" value="Genomic_DNA"/>
</dbReference>
<dbReference type="RefSeq" id="WP_119812178.1">
    <property type="nucleotide sequence ID" value="NZ_QYUP01000143.1"/>
</dbReference>
<keyword evidence="3" id="KW-1185">Reference proteome</keyword>
<dbReference type="GO" id="GO:0019239">
    <property type="term" value="F:deaminase activity"/>
    <property type="evidence" value="ECO:0007669"/>
    <property type="project" value="TreeGrafter"/>
</dbReference>
<reference evidence="2 3" key="1">
    <citation type="submission" date="2018-09" db="EMBL/GenBank/DDBJ databases">
        <authorList>
            <person name="Zhu H."/>
        </authorList>
    </citation>
    <scope>NUCLEOTIDE SEQUENCE [LARGE SCALE GENOMIC DNA]</scope>
    <source>
        <strain evidence="2 3">K1S02-61</strain>
    </source>
</reference>
<sequence>MPHAPAPAGHYSQATLAAGLVFVSGQLPLRPPSMEIPEGIEAQLIQAMKNVEHILLAAGSSLAKLVSVQLFIADVSLWPEVNRVYAQIMRSSKPARTIVPVGALHYGALIEINAIAEVADHLD</sequence>
<comment type="caution">
    <text evidence="2">The sequence shown here is derived from an EMBL/GenBank/DDBJ whole genome shotgun (WGS) entry which is preliminary data.</text>
</comment>
<accession>A0A418XGU7</accession>
<dbReference type="Gene3D" id="3.30.1330.40">
    <property type="entry name" value="RutC-like"/>
    <property type="match status" value="1"/>
</dbReference>
<gene>
    <name evidence="2" type="ORF">D3872_18410</name>
</gene>
<protein>
    <submittedName>
        <fullName evidence="2">RidA family protein</fullName>
    </submittedName>
</protein>
<dbReference type="InterPro" id="IPR035959">
    <property type="entry name" value="RutC-like_sf"/>
</dbReference>
<evidence type="ECO:0000313" key="2">
    <source>
        <dbReference type="EMBL" id="RJG11671.1"/>
    </source>
</evidence>
<evidence type="ECO:0000256" key="1">
    <source>
        <dbReference type="ARBA" id="ARBA00010552"/>
    </source>
</evidence>